<dbReference type="InterPro" id="IPR047601">
    <property type="entry name" value="EF_0837-like"/>
</dbReference>
<dbReference type="SUPFAM" id="SSF51338">
    <property type="entry name" value="Composite domain of metallo-dependent hydrolases"/>
    <property type="match status" value="1"/>
</dbReference>
<dbReference type="InterPro" id="IPR006337">
    <property type="entry name" value="DgaE-like"/>
</dbReference>
<evidence type="ECO:0000259" key="3">
    <source>
        <dbReference type="Pfam" id="PF01979"/>
    </source>
</evidence>
<dbReference type="Pfam" id="PF03841">
    <property type="entry name" value="SelA"/>
    <property type="match status" value="1"/>
</dbReference>
<gene>
    <name evidence="4" type="ORF">NCTC5047_04511</name>
</gene>
<reference evidence="4 5" key="1">
    <citation type="submission" date="2018-06" db="EMBL/GenBank/DDBJ databases">
        <authorList>
            <consortium name="Pathogen Informatics"/>
            <person name="Doyle S."/>
        </authorList>
    </citation>
    <scope>NUCLEOTIDE SEQUENCE [LARGE SCALE GENOMIC DNA]</scope>
    <source>
        <strain evidence="4 5">NCTC5047</strain>
    </source>
</reference>
<comment type="similarity">
    <text evidence="1">Belongs to the SelA family.</text>
</comment>
<feature type="domain" description="Amidohydrolase-related" evidence="3">
    <location>
        <begin position="47"/>
        <end position="334"/>
    </location>
</feature>
<dbReference type="SUPFAM" id="SSF53383">
    <property type="entry name" value="PLP-dependent transferases"/>
    <property type="match status" value="1"/>
</dbReference>
<evidence type="ECO:0000313" key="4">
    <source>
        <dbReference type="EMBL" id="STT83497.1"/>
    </source>
</evidence>
<name>A0A377XJQ7_KLEPN</name>
<dbReference type="CDD" id="cd01307">
    <property type="entry name" value="Met_dep_hydrolase_B"/>
    <property type="match status" value="1"/>
</dbReference>
<dbReference type="InterPro" id="IPR006680">
    <property type="entry name" value="Amidohydro-rel"/>
</dbReference>
<evidence type="ECO:0000256" key="1">
    <source>
        <dbReference type="ARBA" id="ARBA00044507"/>
    </source>
</evidence>
<dbReference type="GO" id="GO:0019213">
    <property type="term" value="F:deacetylase activity"/>
    <property type="evidence" value="ECO:0007669"/>
    <property type="project" value="InterPro"/>
</dbReference>
<dbReference type="Proteomes" id="UP000254340">
    <property type="component" value="Unassembled WGS sequence"/>
</dbReference>
<evidence type="ECO:0000313" key="5">
    <source>
        <dbReference type="Proteomes" id="UP000254340"/>
    </source>
</evidence>
<feature type="modified residue" description="N6-(pyridoxal phosphate)lysine" evidence="2">
    <location>
        <position position="584"/>
    </location>
</feature>
<proteinExistence type="inferred from homology"/>
<dbReference type="EMBL" id="UGLH01000006">
    <property type="protein sequence ID" value="STT83497.1"/>
    <property type="molecule type" value="Genomic_DNA"/>
</dbReference>
<dbReference type="SUPFAM" id="SSF51556">
    <property type="entry name" value="Metallo-dependent hydrolases"/>
    <property type="match status" value="1"/>
</dbReference>
<dbReference type="GO" id="GO:0016810">
    <property type="term" value="F:hydrolase activity, acting on carbon-nitrogen (but not peptide) bonds"/>
    <property type="evidence" value="ECO:0007669"/>
    <property type="project" value="InterPro"/>
</dbReference>
<dbReference type="PANTHER" id="PTHR42717">
    <property type="entry name" value="DIHYDROOROTASE-RELATED"/>
    <property type="match status" value="1"/>
</dbReference>
<dbReference type="Gene3D" id="2.30.40.10">
    <property type="entry name" value="Urease, subunit C, domain 1"/>
    <property type="match status" value="1"/>
</dbReference>
<accession>A0A377XJQ7</accession>
<dbReference type="InterPro" id="IPR015421">
    <property type="entry name" value="PyrdxlP-dep_Trfase_major"/>
</dbReference>
<dbReference type="AlphaFoldDB" id="A0A377XJQ7"/>
<keyword evidence="2" id="KW-0663">Pyridoxal phosphate</keyword>
<dbReference type="InterPro" id="IPR020043">
    <property type="entry name" value="Deacetylase_Atu3266-like"/>
</dbReference>
<dbReference type="InterPro" id="IPR032466">
    <property type="entry name" value="Metal_Hydrolase"/>
</dbReference>
<organism evidence="4 5">
    <name type="scientific">Klebsiella pneumoniae</name>
    <dbReference type="NCBI Taxonomy" id="573"/>
    <lineage>
        <taxon>Bacteria</taxon>
        <taxon>Pseudomonadati</taxon>
        <taxon>Pseudomonadota</taxon>
        <taxon>Gammaproteobacteria</taxon>
        <taxon>Enterobacterales</taxon>
        <taxon>Enterobacteriaceae</taxon>
        <taxon>Klebsiella/Raoultella group</taxon>
        <taxon>Klebsiella</taxon>
        <taxon>Klebsiella pneumoniae complex</taxon>
    </lineage>
</organism>
<dbReference type="Gene3D" id="3.40.640.10">
    <property type="entry name" value="Type I PLP-dependent aspartate aminotransferase-like (Major domain)"/>
    <property type="match status" value="1"/>
</dbReference>
<dbReference type="NCBIfam" id="TIGR03583">
    <property type="entry name" value="EF_0837"/>
    <property type="match status" value="1"/>
</dbReference>
<dbReference type="InterPro" id="IPR015424">
    <property type="entry name" value="PyrdxlP-dep_Trfase"/>
</dbReference>
<dbReference type="PANTHER" id="PTHR42717:SF1">
    <property type="entry name" value="IMIDAZOLONEPROPIONASE AND RELATED AMIDOHYDROLASES"/>
    <property type="match status" value="1"/>
</dbReference>
<comment type="cofactor">
    <cofactor evidence="2">
        <name>pyridoxal 5'-phosphate</name>
        <dbReference type="ChEBI" id="CHEBI:597326"/>
    </cofactor>
</comment>
<protein>
    <submittedName>
        <fullName evidence="4">Metallo-dependent hydrolase, subgroup B</fullName>
    </submittedName>
</protein>
<dbReference type="Gene3D" id="3.20.20.140">
    <property type="entry name" value="Metal-dependent hydrolases"/>
    <property type="match status" value="1"/>
</dbReference>
<dbReference type="NCBIfam" id="TIGR01437">
    <property type="entry name" value="selA_rel"/>
    <property type="match status" value="1"/>
</dbReference>
<dbReference type="InterPro" id="IPR018319">
    <property type="entry name" value="SelA-like"/>
</dbReference>
<dbReference type="InterPro" id="IPR011059">
    <property type="entry name" value="Metal-dep_hydrolase_composite"/>
</dbReference>
<evidence type="ECO:0000256" key="2">
    <source>
        <dbReference type="PIRSR" id="PIRSR618319-50"/>
    </source>
</evidence>
<dbReference type="FunFam" id="3.40.640.10:FF:000056">
    <property type="entry name" value="SelA-like pyridoxal phosphate-dependent enzyme"/>
    <property type="match status" value="1"/>
</dbReference>
<dbReference type="NCBIfam" id="NF006689">
    <property type="entry name" value="PRK09237.1"/>
    <property type="match status" value="1"/>
</dbReference>
<dbReference type="Pfam" id="PF01979">
    <property type="entry name" value="Amidohydro_1"/>
    <property type="match status" value="1"/>
</dbReference>
<sequence length="744" mass="80214">MFDLLLRRARLVDDTLTDIAIQDGKIAALGEISAPSRKTIELNGKVYVSAGWIDSHVHCYPNSPIYHDEPDSVGIATGVTTVIDAGSTGADDVDDFYQLTRKAATEVYALLNISRVGLIAQNELANMANIDAAAVKQAVQRHPDFIVGLKARMSSSVVGENGITPLARAKAIQQENDDLPLMVHIGNNPPNLDEIADLLSSGDIITHCYNGKPNRILNPAGELRSSITRALQRGVRLDVGHGTASFSFEVARRAIALGILPHTISSDIYCRNRIDGPVRSLALVMSKFLAIGMTLPQVIDCVTVSAAEGLRLSRKGRLEVGFDADLTLFRLEHRPTLLVDAEKESLQADNILVPLAAIRAGKGYLTEQGSAEHAFDFEKYHLKQVINTSGRMTALGVSTPRPEVVEAAMAGMNQYFEMKDLVNKTGEYIAKLLDVEGATVVSCASAGIAQSVAAVLVKDSDWLLENLHVTPIENNEIVLPKGHNVNFGAPVGTMVALGGGKLVEAGYANECSAQQLAAAITPRTAAILYIKSHHCVQKSMLNVAQAAEVARQHNLPLIVDAAAEEDLQCYYRMGADLVIYSGAKAIEGPTSGLVIGKTQYVEWVKRQSMGIGRAMKVGKEGILGLTCAIEHYLTASKESGQQMVDKMTPFIEQLNTLNGVTARVVWDSAGRDIARAEIKFDEATTGVKTGDLVNALKQGEYAIYFRGYKANEGIIEADVRSVNAQQLAVVARRIAEVLNKEKQA</sequence>
<keyword evidence="4" id="KW-0378">Hydrolase</keyword>